<feature type="transmembrane region" description="Helical" evidence="1">
    <location>
        <begin position="12"/>
        <end position="32"/>
    </location>
</feature>
<evidence type="ECO:0000313" key="3">
    <source>
        <dbReference type="EMBL" id="TRD22751.1"/>
    </source>
</evidence>
<reference evidence="3 4" key="1">
    <citation type="submission" date="2019-06" db="EMBL/GenBank/DDBJ databases">
        <title>Paenimaribius caenipelagi gen. nov., sp. nov., isolated from a tidal flat.</title>
        <authorList>
            <person name="Yoon J.-H."/>
        </authorList>
    </citation>
    <scope>NUCLEOTIDE SEQUENCE [LARGE SCALE GENOMIC DNA]</scope>
    <source>
        <strain evidence="3 4">JBTF-M29</strain>
    </source>
</reference>
<dbReference type="PROSITE" id="PS50057">
    <property type="entry name" value="FERM_3"/>
    <property type="match status" value="1"/>
</dbReference>
<dbReference type="RefSeq" id="WP_142833329.1">
    <property type="nucleotide sequence ID" value="NZ_VFSV01000004.1"/>
</dbReference>
<dbReference type="Proteomes" id="UP000318590">
    <property type="component" value="Unassembled WGS sequence"/>
</dbReference>
<dbReference type="AlphaFoldDB" id="A0A547Q8P8"/>
<dbReference type="EMBL" id="VFSV01000004">
    <property type="protein sequence ID" value="TRD22751.1"/>
    <property type="molecule type" value="Genomic_DNA"/>
</dbReference>
<protein>
    <recommendedName>
        <fullName evidence="2">FERM domain-containing protein</fullName>
    </recommendedName>
</protein>
<evidence type="ECO:0000259" key="2">
    <source>
        <dbReference type="PROSITE" id="PS50057"/>
    </source>
</evidence>
<sequence>MALIRPELIPVLMRWREAAFGAALLTLGLWWAVTSFGVLRWVGVTLIVAGAAVLRSGILRLMRPGDGGGAGIVTVDERQITYLDGFGGGVLSVEALVSVAVSRSPAGTLRWHFTDTTRQRLTIPTDAEGAERLFDAVVALPGLSEERALSALRHASTELKSVWHRPQPRLTS</sequence>
<feature type="domain" description="FERM" evidence="2">
    <location>
        <begin position="107"/>
        <end position="172"/>
    </location>
</feature>
<gene>
    <name evidence="3" type="ORF">FEV53_02910</name>
</gene>
<keyword evidence="1" id="KW-1133">Transmembrane helix</keyword>
<dbReference type="OrthoDB" id="7851333at2"/>
<accession>A0A547Q8P8</accession>
<comment type="caution">
    <text evidence="3">The sequence shown here is derived from an EMBL/GenBank/DDBJ whole genome shotgun (WGS) entry which is preliminary data.</text>
</comment>
<keyword evidence="1" id="KW-0472">Membrane</keyword>
<keyword evidence="1" id="KW-0812">Transmembrane</keyword>
<proteinExistence type="predicted"/>
<keyword evidence="4" id="KW-1185">Reference proteome</keyword>
<organism evidence="3 4">
    <name type="scientific">Palleronia caenipelagi</name>
    <dbReference type="NCBI Taxonomy" id="2489174"/>
    <lineage>
        <taxon>Bacteria</taxon>
        <taxon>Pseudomonadati</taxon>
        <taxon>Pseudomonadota</taxon>
        <taxon>Alphaproteobacteria</taxon>
        <taxon>Rhodobacterales</taxon>
        <taxon>Roseobacteraceae</taxon>
        <taxon>Palleronia</taxon>
    </lineage>
</organism>
<dbReference type="InterPro" id="IPR000299">
    <property type="entry name" value="FERM_domain"/>
</dbReference>
<evidence type="ECO:0000313" key="4">
    <source>
        <dbReference type="Proteomes" id="UP000318590"/>
    </source>
</evidence>
<name>A0A547Q8P8_9RHOB</name>
<evidence type="ECO:0000256" key="1">
    <source>
        <dbReference type="SAM" id="Phobius"/>
    </source>
</evidence>